<dbReference type="RefSeq" id="WP_330131353.1">
    <property type="nucleotide sequence ID" value="NZ_JAUTXY010000001.1"/>
</dbReference>
<accession>A0ABU7L441</accession>
<feature type="domain" description="CobW C-terminal" evidence="1">
    <location>
        <begin position="199"/>
        <end position="298"/>
    </location>
</feature>
<evidence type="ECO:0000313" key="2">
    <source>
        <dbReference type="EMBL" id="MEE2056039.1"/>
    </source>
</evidence>
<dbReference type="Proteomes" id="UP001336020">
    <property type="component" value="Unassembled WGS sequence"/>
</dbReference>
<evidence type="ECO:0000313" key="3">
    <source>
        <dbReference type="Proteomes" id="UP001336020"/>
    </source>
</evidence>
<name>A0ABU7L441_9NOCA</name>
<evidence type="ECO:0000259" key="1">
    <source>
        <dbReference type="SMART" id="SM00833"/>
    </source>
</evidence>
<dbReference type="InterPro" id="IPR011629">
    <property type="entry name" value="CobW-like_C"/>
</dbReference>
<dbReference type="PANTHER" id="PTHR43603">
    <property type="entry name" value="COBW DOMAIN-CONTAINING PROTEIN DDB_G0274527"/>
    <property type="match status" value="1"/>
</dbReference>
<comment type="caution">
    <text evidence="2">The sequence shown here is derived from an EMBL/GenBank/DDBJ whole genome shotgun (WGS) entry which is preliminary data.</text>
</comment>
<reference evidence="2 3" key="1">
    <citation type="submission" date="2023-07" db="EMBL/GenBank/DDBJ databases">
        <authorList>
            <person name="Girao M."/>
            <person name="Carvalho M.F."/>
        </authorList>
    </citation>
    <scope>NUCLEOTIDE SEQUENCE [LARGE SCALE GENOMIC DNA]</scope>
    <source>
        <strain evidence="2 3">YIM65754</strain>
    </source>
</reference>
<dbReference type="InterPro" id="IPR051927">
    <property type="entry name" value="Zn_Chap_cDPG_Synth"/>
</dbReference>
<dbReference type="PANTHER" id="PTHR43603:SF1">
    <property type="entry name" value="ZINC-REGULATED GTPASE METALLOPROTEIN ACTIVATOR 1"/>
    <property type="match status" value="1"/>
</dbReference>
<keyword evidence="3" id="KW-1185">Reference proteome</keyword>
<sequence length="321" mass="34895">MNTTEPVKVHLFFTQHAATDAFQRALGTATNRMIDCSALLSAGPALPNSATPDLLVRCSPDTDAQRIVSEFESARRHSEMRADLASVITTLDADSTARTLLGRPHLGAPESPVTLAAHIEHASTLVLTGWGSMEPTDLHPLVALLGHLNPTATLVLLGPQAPLGPLGHPTDIAAVTLNRPGWIHLLGDAFSPRVAHDRVQAFRYQNFRPFHPDRLAAILGGGFDCDSGGRVIRSAGFCRLASRPHTTILWDHCGTEIGLGRLRTEDHSPEPLTFGQDIAFFGIDLDIPRTITMLDECTLDDDEFLLGPDNWTQIPDPLPRW</sequence>
<dbReference type="EMBL" id="JAUTXY010000001">
    <property type="protein sequence ID" value="MEE2056039.1"/>
    <property type="molecule type" value="Genomic_DNA"/>
</dbReference>
<organism evidence="2 3">
    <name type="scientific">Rhodococcus artemisiae</name>
    <dbReference type="NCBI Taxonomy" id="714159"/>
    <lineage>
        <taxon>Bacteria</taxon>
        <taxon>Bacillati</taxon>
        <taxon>Actinomycetota</taxon>
        <taxon>Actinomycetes</taxon>
        <taxon>Mycobacteriales</taxon>
        <taxon>Nocardiaceae</taxon>
        <taxon>Rhodococcus</taxon>
    </lineage>
</organism>
<proteinExistence type="predicted"/>
<dbReference type="SMART" id="SM00833">
    <property type="entry name" value="CobW_C"/>
    <property type="match status" value="1"/>
</dbReference>
<dbReference type="Pfam" id="PF07683">
    <property type="entry name" value="CobW_C"/>
    <property type="match status" value="1"/>
</dbReference>
<gene>
    <name evidence="2" type="ORF">Q7514_00665</name>
</gene>
<protein>
    <submittedName>
        <fullName evidence="2">GTP-binding protein</fullName>
    </submittedName>
</protein>